<name>A0ABR0ETZ7_ZASCE</name>
<evidence type="ECO:0000256" key="2">
    <source>
        <dbReference type="ARBA" id="ARBA00005641"/>
    </source>
</evidence>
<reference evidence="13 14" key="1">
    <citation type="journal article" date="2023" name="G3 (Bethesda)">
        <title>A chromosome-level genome assembly of Zasmidium syzygii isolated from banana leaves.</title>
        <authorList>
            <person name="van Westerhoven A.C."/>
            <person name="Mehrabi R."/>
            <person name="Talebi R."/>
            <person name="Steentjes M.B.F."/>
            <person name="Corcolon B."/>
            <person name="Chong P.A."/>
            <person name="Kema G.H.J."/>
            <person name="Seidl M.F."/>
        </authorList>
    </citation>
    <scope>NUCLEOTIDE SEQUENCE [LARGE SCALE GENOMIC DNA]</scope>
    <source>
        <strain evidence="13 14">P124</strain>
    </source>
</reference>
<comment type="catalytic activity">
    <reaction evidence="8">
        <text>Successive hydrolysis of beta-D-glucose units from the non-reducing ends of (1-&gt;3)-beta-D-glucans, releasing alpha-glucose.</text>
        <dbReference type="EC" id="3.2.1.58"/>
    </reaction>
</comment>
<keyword evidence="5 10" id="KW-0378">Hydrolase</keyword>
<evidence type="ECO:0000256" key="5">
    <source>
        <dbReference type="ARBA" id="ARBA00022801"/>
    </source>
</evidence>
<comment type="caution">
    <text evidence="13">The sequence shown here is derived from an EMBL/GenBank/DDBJ whole genome shotgun (WGS) entry which is preliminary data.</text>
</comment>
<feature type="chain" id="PRO_5045558710" description="glucan 1,3-beta-glucosidase" evidence="11">
    <location>
        <begin position="22"/>
        <end position="443"/>
    </location>
</feature>
<proteinExistence type="inferred from homology"/>
<dbReference type="InterPro" id="IPR017853">
    <property type="entry name" value="GH"/>
</dbReference>
<evidence type="ECO:0000256" key="1">
    <source>
        <dbReference type="ARBA" id="ARBA00004613"/>
    </source>
</evidence>
<feature type="signal peptide" evidence="11">
    <location>
        <begin position="1"/>
        <end position="21"/>
    </location>
</feature>
<comment type="similarity">
    <text evidence="2 10">Belongs to the glycosyl hydrolase 5 (cellulase A) family.</text>
</comment>
<feature type="domain" description="Glycoside hydrolase family 5" evidence="12">
    <location>
        <begin position="106"/>
        <end position="410"/>
    </location>
</feature>
<dbReference type="PANTHER" id="PTHR31297">
    <property type="entry name" value="GLUCAN ENDO-1,6-BETA-GLUCOSIDASE B"/>
    <property type="match status" value="1"/>
</dbReference>
<dbReference type="Pfam" id="PF00150">
    <property type="entry name" value="Cellulase"/>
    <property type="match status" value="1"/>
</dbReference>
<evidence type="ECO:0000256" key="4">
    <source>
        <dbReference type="ARBA" id="ARBA00022729"/>
    </source>
</evidence>
<dbReference type="SUPFAM" id="SSF51445">
    <property type="entry name" value="(Trans)glycosidases"/>
    <property type="match status" value="1"/>
</dbReference>
<evidence type="ECO:0000256" key="6">
    <source>
        <dbReference type="ARBA" id="ARBA00023295"/>
    </source>
</evidence>
<evidence type="ECO:0000256" key="9">
    <source>
        <dbReference type="ARBA" id="ARBA00038929"/>
    </source>
</evidence>
<keyword evidence="14" id="KW-1185">Reference proteome</keyword>
<evidence type="ECO:0000256" key="7">
    <source>
        <dbReference type="ARBA" id="ARBA00023316"/>
    </source>
</evidence>
<dbReference type="Gene3D" id="3.20.20.80">
    <property type="entry name" value="Glycosidases"/>
    <property type="match status" value="1"/>
</dbReference>
<keyword evidence="4 11" id="KW-0732">Signal</keyword>
<evidence type="ECO:0000313" key="14">
    <source>
        <dbReference type="Proteomes" id="UP001305779"/>
    </source>
</evidence>
<evidence type="ECO:0000259" key="12">
    <source>
        <dbReference type="Pfam" id="PF00150"/>
    </source>
</evidence>
<gene>
    <name evidence="13" type="ORF">PRZ48_003045</name>
</gene>
<keyword evidence="3" id="KW-0964">Secreted</keyword>
<accession>A0ABR0ETZ7</accession>
<comment type="subcellular location">
    <subcellularLocation>
        <location evidence="1">Secreted</location>
    </subcellularLocation>
</comment>
<evidence type="ECO:0000256" key="3">
    <source>
        <dbReference type="ARBA" id="ARBA00022525"/>
    </source>
</evidence>
<dbReference type="EC" id="3.2.1.58" evidence="9"/>
<evidence type="ECO:0000256" key="8">
    <source>
        <dbReference type="ARBA" id="ARBA00036824"/>
    </source>
</evidence>
<sequence>MVNFGVLASVALTAAFTTVDGRPQHGHIHQHRSSLVSAKVEAGPTPYTSNGTNSTSIGNTTLPDVIRGVNIGGWLILEKWMTPDIFENSDATDQYTFDSTDGAEAKLKQHWETYFTEADVKKIASLGINALRIPIGYWDFFNDTTPYIRGADACLEKAIGWARKAGLKVLVDCHGSPGSQNGFDNSGRSGVVKWQTDDNLDVSIKALQNIAKKYGSTSYADVVFAIQLVNEPISWAQNNFTLIQSWTKQAFHAVKSASTNPHLQIIMHDAFTTPWAWQDIGGELNGNAPLKTAPFAIDTHLYQNQVAADSLLTQEQHIAKACNWTSSNLLPASSNLPVYVGEFSAQTNICAYLNGTTVGGDKCYEDGCQCSCNVDIEDWKEPLVKATRRFLEAELDAFEKGGRGWFMWSWKGPGAWGLENVVRFGVLGEKVTEREFPGQCGFS</sequence>
<organism evidence="13 14">
    <name type="scientific">Zasmidium cellare</name>
    <name type="common">Wine cellar mold</name>
    <name type="synonym">Racodium cellare</name>
    <dbReference type="NCBI Taxonomy" id="395010"/>
    <lineage>
        <taxon>Eukaryota</taxon>
        <taxon>Fungi</taxon>
        <taxon>Dikarya</taxon>
        <taxon>Ascomycota</taxon>
        <taxon>Pezizomycotina</taxon>
        <taxon>Dothideomycetes</taxon>
        <taxon>Dothideomycetidae</taxon>
        <taxon>Mycosphaerellales</taxon>
        <taxon>Mycosphaerellaceae</taxon>
        <taxon>Zasmidium</taxon>
    </lineage>
</organism>
<protein>
    <recommendedName>
        <fullName evidence="9">glucan 1,3-beta-glucosidase</fullName>
        <ecNumber evidence="9">3.2.1.58</ecNumber>
    </recommendedName>
</protein>
<dbReference type="InterPro" id="IPR050386">
    <property type="entry name" value="Glycosyl_hydrolase_5"/>
</dbReference>
<evidence type="ECO:0000256" key="11">
    <source>
        <dbReference type="SAM" id="SignalP"/>
    </source>
</evidence>
<evidence type="ECO:0000313" key="13">
    <source>
        <dbReference type="EMBL" id="KAK4505082.1"/>
    </source>
</evidence>
<dbReference type="EMBL" id="JAXOVC010000002">
    <property type="protein sequence ID" value="KAK4505082.1"/>
    <property type="molecule type" value="Genomic_DNA"/>
</dbReference>
<dbReference type="Proteomes" id="UP001305779">
    <property type="component" value="Unassembled WGS sequence"/>
</dbReference>
<dbReference type="PANTHER" id="PTHR31297:SF1">
    <property type="entry name" value="GLUCAN 1,3-BETA-GLUCOSIDASE I_II-RELATED"/>
    <property type="match status" value="1"/>
</dbReference>
<keyword evidence="7" id="KW-0961">Cell wall biogenesis/degradation</keyword>
<evidence type="ECO:0000256" key="10">
    <source>
        <dbReference type="RuleBase" id="RU361153"/>
    </source>
</evidence>
<keyword evidence="6 10" id="KW-0326">Glycosidase</keyword>
<dbReference type="InterPro" id="IPR001547">
    <property type="entry name" value="Glyco_hydro_5"/>
</dbReference>